<accession>A0A8C5PIB9</accession>
<keyword evidence="5 6" id="KW-0539">Nucleus</keyword>
<feature type="compositionally biased region" description="Basic and acidic residues" evidence="7">
    <location>
        <begin position="82"/>
        <end position="97"/>
    </location>
</feature>
<evidence type="ECO:0000256" key="6">
    <source>
        <dbReference type="PROSITE-ProRule" id="PRU00070"/>
    </source>
</evidence>
<feature type="DNA-binding region" description="DM" evidence="6">
    <location>
        <begin position="20"/>
        <end position="67"/>
    </location>
</feature>
<evidence type="ECO:0000313" key="10">
    <source>
        <dbReference type="Proteomes" id="UP000694569"/>
    </source>
</evidence>
<proteinExistence type="inferred from homology"/>
<reference evidence="9" key="2">
    <citation type="submission" date="2025-09" db="UniProtKB">
        <authorList>
            <consortium name="Ensembl"/>
        </authorList>
    </citation>
    <scope>IDENTIFICATION</scope>
</reference>
<evidence type="ECO:0000259" key="8">
    <source>
        <dbReference type="PROSITE" id="PS50809"/>
    </source>
</evidence>
<comment type="similarity">
    <text evidence="1">Belongs to the DMRT family.</text>
</comment>
<organism evidence="9 10">
    <name type="scientific">Leptobrachium leishanense</name>
    <name type="common">Leishan spiny toad</name>
    <dbReference type="NCBI Taxonomy" id="445787"/>
    <lineage>
        <taxon>Eukaryota</taxon>
        <taxon>Metazoa</taxon>
        <taxon>Chordata</taxon>
        <taxon>Craniata</taxon>
        <taxon>Vertebrata</taxon>
        <taxon>Euteleostomi</taxon>
        <taxon>Amphibia</taxon>
        <taxon>Batrachia</taxon>
        <taxon>Anura</taxon>
        <taxon>Pelobatoidea</taxon>
        <taxon>Megophryidae</taxon>
        <taxon>Leptobrachium</taxon>
    </lineage>
</organism>
<dbReference type="AlphaFoldDB" id="A0A8C5PIB9"/>
<evidence type="ECO:0000256" key="4">
    <source>
        <dbReference type="ARBA" id="ARBA00023125"/>
    </source>
</evidence>
<dbReference type="GeneTree" id="ENSGT00940000161912"/>
<dbReference type="GO" id="GO:0000978">
    <property type="term" value="F:RNA polymerase II cis-regulatory region sequence-specific DNA binding"/>
    <property type="evidence" value="ECO:0007669"/>
    <property type="project" value="TreeGrafter"/>
</dbReference>
<dbReference type="PROSITE" id="PS50809">
    <property type="entry name" value="DM_2"/>
    <property type="match status" value="1"/>
</dbReference>
<reference evidence="9" key="1">
    <citation type="submission" date="2025-08" db="UniProtKB">
        <authorList>
            <consortium name="Ensembl"/>
        </authorList>
    </citation>
    <scope>IDENTIFICATION</scope>
</reference>
<keyword evidence="4 6" id="KW-0238">DNA-binding</keyword>
<dbReference type="PROSITE" id="PS40000">
    <property type="entry name" value="DM_1"/>
    <property type="match status" value="1"/>
</dbReference>
<protein>
    <recommendedName>
        <fullName evidence="8">DM domain-containing protein</fullName>
    </recommendedName>
</protein>
<dbReference type="GO" id="GO:0046872">
    <property type="term" value="F:metal ion binding"/>
    <property type="evidence" value="ECO:0007669"/>
    <property type="project" value="UniProtKB-KW"/>
</dbReference>
<keyword evidence="10" id="KW-1185">Reference proteome</keyword>
<dbReference type="InterPro" id="IPR001275">
    <property type="entry name" value="DM_DNA-bd"/>
</dbReference>
<feature type="domain" description="DM" evidence="8">
    <location>
        <begin position="20"/>
        <end position="67"/>
    </location>
</feature>
<dbReference type="SMART" id="SM00301">
    <property type="entry name" value="DM"/>
    <property type="match status" value="1"/>
</dbReference>
<evidence type="ECO:0000256" key="7">
    <source>
        <dbReference type="SAM" id="MobiDB-lite"/>
    </source>
</evidence>
<keyword evidence="2 6" id="KW-0479">Metal-binding</keyword>
<dbReference type="Gene3D" id="4.10.1040.10">
    <property type="entry name" value="DM DNA-binding domain"/>
    <property type="match status" value="1"/>
</dbReference>
<dbReference type="GO" id="GO:0007548">
    <property type="term" value="P:sex differentiation"/>
    <property type="evidence" value="ECO:0007669"/>
    <property type="project" value="TreeGrafter"/>
</dbReference>
<comment type="subcellular location">
    <subcellularLocation>
        <location evidence="6">Nucleus</location>
    </subcellularLocation>
</comment>
<keyword evidence="3 6" id="KW-0862">Zinc</keyword>
<evidence type="ECO:0000313" key="9">
    <source>
        <dbReference type="Ensembl" id="ENSLLEP00000023250.1"/>
    </source>
</evidence>
<dbReference type="Pfam" id="PF00751">
    <property type="entry name" value="DM"/>
    <property type="match status" value="1"/>
</dbReference>
<sequence length="238" mass="26716">MSNPERAQLGPIRVTRVPKCSRCRNHGVVVPVRGHSGRCEWKACTCSKCSLITERHKIMAAHKQLRRPGSEEEESGSAGVETVRHMESGDSGERRQESGTPVPLQPIMPKSEYFERDVSRMYINCPPMYRYPPLSMAMAVNHSSFRSPACPTAIPMRGFRQYQPLQDAGGDFRPNYYPPVPQFMSPTFMHGLHYLPPPLPMGVNMMAEPSRDMLGQIPSENQSIKTVYEKNPNGEPGT</sequence>
<evidence type="ECO:0000256" key="5">
    <source>
        <dbReference type="ARBA" id="ARBA00023242"/>
    </source>
</evidence>
<dbReference type="GO" id="GO:0000981">
    <property type="term" value="F:DNA-binding transcription factor activity, RNA polymerase II-specific"/>
    <property type="evidence" value="ECO:0007669"/>
    <property type="project" value="TreeGrafter"/>
</dbReference>
<dbReference type="SUPFAM" id="SSF82927">
    <property type="entry name" value="Cysteine-rich DNA binding domain, (DM domain)"/>
    <property type="match status" value="1"/>
</dbReference>
<dbReference type="Ensembl" id="ENSLLET00000024127.1">
    <property type="protein sequence ID" value="ENSLLEP00000023250.1"/>
    <property type="gene ID" value="ENSLLEG00000014759.1"/>
</dbReference>
<evidence type="ECO:0000256" key="3">
    <source>
        <dbReference type="ARBA" id="ARBA00022833"/>
    </source>
</evidence>
<dbReference type="Proteomes" id="UP000694569">
    <property type="component" value="Unplaced"/>
</dbReference>
<feature type="region of interest" description="Disordered" evidence="7">
    <location>
        <begin position="63"/>
        <end position="107"/>
    </location>
</feature>
<dbReference type="OrthoDB" id="6162476at2759"/>
<dbReference type="PANTHER" id="PTHR12322:SF53">
    <property type="entry name" value="DOUBLESEX-MAB RELATED 11E"/>
    <property type="match status" value="1"/>
</dbReference>
<dbReference type="InterPro" id="IPR026607">
    <property type="entry name" value="DMRT"/>
</dbReference>
<dbReference type="GO" id="GO:0005634">
    <property type="term" value="C:nucleus"/>
    <property type="evidence" value="ECO:0007669"/>
    <property type="project" value="UniProtKB-SubCell"/>
</dbReference>
<dbReference type="InterPro" id="IPR036407">
    <property type="entry name" value="DM_DNA-bd_sf"/>
</dbReference>
<evidence type="ECO:0000256" key="2">
    <source>
        <dbReference type="ARBA" id="ARBA00022723"/>
    </source>
</evidence>
<evidence type="ECO:0000256" key="1">
    <source>
        <dbReference type="ARBA" id="ARBA00006834"/>
    </source>
</evidence>
<dbReference type="PANTHER" id="PTHR12322">
    <property type="entry name" value="DOUBLESEX AND MAB-3 RELATED TRANSCRIPTION FACTOR DMRT"/>
    <property type="match status" value="1"/>
</dbReference>
<dbReference type="FunFam" id="4.10.1040.10:FF:000001">
    <property type="entry name" value="doublesex- and mab-3-related transcription factor 1"/>
    <property type="match status" value="1"/>
</dbReference>
<name>A0A8C5PIB9_9ANUR</name>
<feature type="region of interest" description="Disordered" evidence="7">
    <location>
        <begin position="216"/>
        <end position="238"/>
    </location>
</feature>